<keyword evidence="5" id="KW-0732">Signal</keyword>
<dbReference type="Proteomes" id="UP000318833">
    <property type="component" value="Unassembled WGS sequence"/>
</dbReference>
<evidence type="ECO:0000256" key="1">
    <source>
        <dbReference type="ARBA" id="ARBA00008834"/>
    </source>
</evidence>
<comment type="similarity">
    <text evidence="1 4">Belongs to the glycosyl hydrolase 28 family.</text>
</comment>
<dbReference type="GO" id="GO:0004650">
    <property type="term" value="F:polygalacturonase activity"/>
    <property type="evidence" value="ECO:0007669"/>
    <property type="project" value="InterPro"/>
</dbReference>
<feature type="signal peptide" evidence="5">
    <location>
        <begin position="1"/>
        <end position="23"/>
    </location>
</feature>
<dbReference type="SUPFAM" id="SSF51126">
    <property type="entry name" value="Pectin lyase-like"/>
    <property type="match status" value="1"/>
</dbReference>
<dbReference type="PANTHER" id="PTHR31339:SF9">
    <property type="entry name" value="PLASMIN AND FIBRONECTIN-BINDING PROTEIN A"/>
    <property type="match status" value="1"/>
</dbReference>
<dbReference type="Gene3D" id="2.160.20.10">
    <property type="entry name" value="Single-stranded right-handed beta-helix, Pectin lyase-like"/>
    <property type="match status" value="1"/>
</dbReference>
<keyword evidence="7" id="KW-1185">Reference proteome</keyword>
<dbReference type="InterPro" id="IPR006626">
    <property type="entry name" value="PbH1"/>
</dbReference>
<protein>
    <submittedName>
        <fullName evidence="6">Glycoside hydrolase family 28 protein</fullName>
    </submittedName>
</protein>
<dbReference type="PROSITE" id="PS51257">
    <property type="entry name" value="PROKAR_LIPOPROTEIN"/>
    <property type="match status" value="1"/>
</dbReference>
<keyword evidence="2 4" id="KW-0378">Hydrolase</keyword>
<accession>A0A554VQI2</accession>
<keyword evidence="3 4" id="KW-0326">Glycosidase</keyword>
<dbReference type="InterPro" id="IPR011050">
    <property type="entry name" value="Pectin_lyase_fold/virulence"/>
</dbReference>
<dbReference type="AlphaFoldDB" id="A0A554VQI2"/>
<dbReference type="EMBL" id="VLNR01000004">
    <property type="protein sequence ID" value="TSE10775.1"/>
    <property type="molecule type" value="Genomic_DNA"/>
</dbReference>
<evidence type="ECO:0000313" key="7">
    <source>
        <dbReference type="Proteomes" id="UP000318833"/>
    </source>
</evidence>
<name>A0A554VQI2_9FLAO</name>
<evidence type="ECO:0000256" key="4">
    <source>
        <dbReference type="RuleBase" id="RU361169"/>
    </source>
</evidence>
<evidence type="ECO:0000256" key="2">
    <source>
        <dbReference type="ARBA" id="ARBA00022801"/>
    </source>
</evidence>
<organism evidence="6 7">
    <name type="scientific">Aquimarina algiphila</name>
    <dbReference type="NCBI Taxonomy" id="2047982"/>
    <lineage>
        <taxon>Bacteria</taxon>
        <taxon>Pseudomonadati</taxon>
        <taxon>Bacteroidota</taxon>
        <taxon>Flavobacteriia</taxon>
        <taxon>Flavobacteriales</taxon>
        <taxon>Flavobacteriaceae</taxon>
        <taxon>Aquimarina</taxon>
    </lineage>
</organism>
<evidence type="ECO:0000256" key="3">
    <source>
        <dbReference type="ARBA" id="ARBA00023295"/>
    </source>
</evidence>
<proteinExistence type="inferred from homology"/>
<gene>
    <name evidence="6" type="ORF">FOF46_02735</name>
</gene>
<reference evidence="6 7" key="1">
    <citation type="submission" date="2019-07" db="EMBL/GenBank/DDBJ databases">
        <title>The draft genome sequence of Aquimarina algiphila M91.</title>
        <authorList>
            <person name="Meng X."/>
        </authorList>
    </citation>
    <scope>NUCLEOTIDE SEQUENCE [LARGE SCALE GENOMIC DNA]</scope>
    <source>
        <strain evidence="6 7">M91</strain>
    </source>
</reference>
<evidence type="ECO:0000313" key="6">
    <source>
        <dbReference type="EMBL" id="TSE10775.1"/>
    </source>
</evidence>
<dbReference type="InterPro" id="IPR012334">
    <property type="entry name" value="Pectin_lyas_fold"/>
</dbReference>
<dbReference type="Pfam" id="PF00295">
    <property type="entry name" value="Glyco_hydro_28"/>
    <property type="match status" value="1"/>
</dbReference>
<dbReference type="RefSeq" id="WP_143915373.1">
    <property type="nucleotide sequence ID" value="NZ_CANMIK010000005.1"/>
</dbReference>
<sequence length="469" mass="52064">MNKKIIFLVFIVAFAMISCSTKSGQFDVTDYGAKGDSLHINTLEIQKAIDDCSQKGGGIVIFKKGIYISGTILLKDNVTLHISEDAKLVGSSNPYDYQSIDTFVDATGQERGNCLIGSIEASNIGIVGKGIIDGNGTAFTYENILAKKKIFGIASNNKKFGTNRPFLLRFVKSSNIKIKDIELRQPAAWTCHFYQSNAIDVDNINIYSHANHNNDGIDLDSSFNAVIKNCRIDTGDDAICFKTTSPLPTYDIKVQNCTLKSEWGALKFGTESMGDFYNIHISDCKIEDTRGGGIKMLSVDGGNIYDIEIENITMNQVDMPIFIRLGERLRTYRDAEKQKVGSIDNINIKNIIATTRDIEKSRVSPPSGIFMTGTPNHRIGKIKLQNVDITLPGKGKISELKEVSEQIDKYPEFSFFEALPAYGLFGRHIKNIQMSGMNFNLENTDERASIIFDDVIYSINDGVENVKKQ</sequence>
<comment type="caution">
    <text evidence="6">The sequence shown here is derived from an EMBL/GenBank/DDBJ whole genome shotgun (WGS) entry which is preliminary data.</text>
</comment>
<evidence type="ECO:0000256" key="5">
    <source>
        <dbReference type="SAM" id="SignalP"/>
    </source>
</evidence>
<dbReference type="InterPro" id="IPR000743">
    <property type="entry name" value="Glyco_hydro_28"/>
</dbReference>
<dbReference type="InterPro" id="IPR051801">
    <property type="entry name" value="GH28_Enzymes"/>
</dbReference>
<feature type="chain" id="PRO_5021736163" evidence="5">
    <location>
        <begin position="24"/>
        <end position="469"/>
    </location>
</feature>
<dbReference type="GO" id="GO:0005975">
    <property type="term" value="P:carbohydrate metabolic process"/>
    <property type="evidence" value="ECO:0007669"/>
    <property type="project" value="InterPro"/>
</dbReference>
<dbReference type="SMART" id="SM00710">
    <property type="entry name" value="PbH1"/>
    <property type="match status" value="5"/>
</dbReference>
<dbReference type="PANTHER" id="PTHR31339">
    <property type="entry name" value="PECTIN LYASE-RELATED"/>
    <property type="match status" value="1"/>
</dbReference>
<dbReference type="OrthoDB" id="9795222at2"/>